<protein>
    <submittedName>
        <fullName evidence="1">Uncharacterized protein</fullName>
    </submittedName>
</protein>
<accession>A0ABV0QQY3</accession>
<organism evidence="1 2">
    <name type="scientific">Xenoophorus captivus</name>
    <dbReference type="NCBI Taxonomy" id="1517983"/>
    <lineage>
        <taxon>Eukaryota</taxon>
        <taxon>Metazoa</taxon>
        <taxon>Chordata</taxon>
        <taxon>Craniata</taxon>
        <taxon>Vertebrata</taxon>
        <taxon>Euteleostomi</taxon>
        <taxon>Actinopterygii</taxon>
        <taxon>Neopterygii</taxon>
        <taxon>Teleostei</taxon>
        <taxon>Neoteleostei</taxon>
        <taxon>Acanthomorphata</taxon>
        <taxon>Ovalentaria</taxon>
        <taxon>Atherinomorphae</taxon>
        <taxon>Cyprinodontiformes</taxon>
        <taxon>Goodeidae</taxon>
        <taxon>Xenoophorus</taxon>
    </lineage>
</organism>
<proteinExistence type="predicted"/>
<sequence>MRHVDHIPQGIVSLQKKMGLKTSKSCPLIVLQWIDWQREIKRENSKKHFQCAGVDGNRGGFIFQFCKFGNVAQTHYYPSLLCCVVWHFQKLKPLTMPSFKNKSDSRQNTAEQ</sequence>
<name>A0ABV0QQY3_9TELE</name>
<evidence type="ECO:0000313" key="1">
    <source>
        <dbReference type="EMBL" id="MEQ2197767.1"/>
    </source>
</evidence>
<reference evidence="1 2" key="1">
    <citation type="submission" date="2021-06" db="EMBL/GenBank/DDBJ databases">
        <authorList>
            <person name="Palmer J.M."/>
        </authorList>
    </citation>
    <scope>NUCLEOTIDE SEQUENCE [LARGE SCALE GENOMIC DNA]</scope>
    <source>
        <strain evidence="1 2">XC_2019</strain>
        <tissue evidence="1">Muscle</tissue>
    </source>
</reference>
<comment type="caution">
    <text evidence="1">The sequence shown here is derived from an EMBL/GenBank/DDBJ whole genome shotgun (WGS) entry which is preliminary data.</text>
</comment>
<dbReference type="EMBL" id="JAHRIN010018109">
    <property type="protein sequence ID" value="MEQ2197767.1"/>
    <property type="molecule type" value="Genomic_DNA"/>
</dbReference>
<gene>
    <name evidence="1" type="ORF">XENOCAPTIV_002957</name>
</gene>
<dbReference type="Proteomes" id="UP001434883">
    <property type="component" value="Unassembled WGS sequence"/>
</dbReference>
<evidence type="ECO:0000313" key="2">
    <source>
        <dbReference type="Proteomes" id="UP001434883"/>
    </source>
</evidence>
<keyword evidence="2" id="KW-1185">Reference proteome</keyword>